<dbReference type="Gene3D" id="3.40.50.720">
    <property type="entry name" value="NAD(P)-binding Rossmann-like Domain"/>
    <property type="match status" value="1"/>
</dbReference>
<dbReference type="PROSITE" id="PS00059">
    <property type="entry name" value="ADH_ZINC"/>
    <property type="match status" value="1"/>
</dbReference>
<dbReference type="GO" id="GO:0051903">
    <property type="term" value="F:S-(hydroxymethyl)glutathione dehydrogenase [NAD(P)+] activity"/>
    <property type="evidence" value="ECO:0007669"/>
    <property type="project" value="TreeGrafter"/>
</dbReference>
<dbReference type="GO" id="GO:0046294">
    <property type="term" value="P:formaldehyde catabolic process"/>
    <property type="evidence" value="ECO:0007669"/>
    <property type="project" value="TreeGrafter"/>
</dbReference>
<proteinExistence type="inferred from homology"/>
<gene>
    <name evidence="9" type="ORF">FHU35_11217</name>
</gene>
<evidence type="ECO:0000256" key="1">
    <source>
        <dbReference type="ARBA" id="ARBA00001947"/>
    </source>
</evidence>
<dbReference type="SMART" id="SM00829">
    <property type="entry name" value="PKS_ER"/>
    <property type="match status" value="1"/>
</dbReference>
<reference evidence="9 10" key="1">
    <citation type="submission" date="2019-06" db="EMBL/GenBank/DDBJ databases">
        <title>Sequencing the genomes of 1000 actinobacteria strains.</title>
        <authorList>
            <person name="Klenk H.-P."/>
        </authorList>
    </citation>
    <scope>NUCLEOTIDE SEQUENCE [LARGE SCALE GENOMIC DNA]</scope>
    <source>
        <strain evidence="9 10">DSM 46699</strain>
    </source>
</reference>
<dbReference type="FunFam" id="3.40.50.720:FF:000003">
    <property type="entry name" value="S-(hydroxymethyl)glutathione dehydrogenase"/>
    <property type="match status" value="1"/>
</dbReference>
<dbReference type="InterPro" id="IPR011032">
    <property type="entry name" value="GroES-like_sf"/>
</dbReference>
<dbReference type="InterPro" id="IPR002328">
    <property type="entry name" value="ADH_Zn_CS"/>
</dbReference>
<comment type="similarity">
    <text evidence="2 7">Belongs to the zinc-containing alcohol dehydrogenase family.</text>
</comment>
<keyword evidence="3 7" id="KW-0479">Metal-binding</keyword>
<accession>A0A561V7M4</accession>
<dbReference type="InterPro" id="IPR036291">
    <property type="entry name" value="NAD(P)-bd_dom_sf"/>
</dbReference>
<evidence type="ECO:0000256" key="5">
    <source>
        <dbReference type="ARBA" id="ARBA00023002"/>
    </source>
</evidence>
<feature type="domain" description="Enoyl reductase (ER)" evidence="8">
    <location>
        <begin position="16"/>
        <end position="371"/>
    </location>
</feature>
<keyword evidence="6" id="KW-0520">NAD</keyword>
<dbReference type="InterPro" id="IPR013154">
    <property type="entry name" value="ADH-like_N"/>
</dbReference>
<dbReference type="OrthoDB" id="3265141at2"/>
<evidence type="ECO:0000259" key="8">
    <source>
        <dbReference type="SMART" id="SM00829"/>
    </source>
</evidence>
<dbReference type="GO" id="GO:0005829">
    <property type="term" value="C:cytosol"/>
    <property type="evidence" value="ECO:0007669"/>
    <property type="project" value="TreeGrafter"/>
</dbReference>
<dbReference type="Gene3D" id="3.90.180.10">
    <property type="entry name" value="Medium-chain alcohol dehydrogenases, catalytic domain"/>
    <property type="match status" value="1"/>
</dbReference>
<protein>
    <submittedName>
        <fullName evidence="9">Aryl-alcohol dehydrogenase</fullName>
    </submittedName>
</protein>
<dbReference type="AlphaFoldDB" id="A0A561V7M4"/>
<name>A0A561V7M4_9PSEU</name>
<dbReference type="Proteomes" id="UP000316184">
    <property type="component" value="Unassembled WGS sequence"/>
</dbReference>
<dbReference type="SUPFAM" id="SSF50129">
    <property type="entry name" value="GroES-like"/>
    <property type="match status" value="1"/>
</dbReference>
<dbReference type="EMBL" id="VIWX01000001">
    <property type="protein sequence ID" value="TWG07600.1"/>
    <property type="molecule type" value="Genomic_DNA"/>
</dbReference>
<keyword evidence="10" id="KW-1185">Reference proteome</keyword>
<keyword evidence="5" id="KW-0560">Oxidoreductase</keyword>
<dbReference type="InterPro" id="IPR013149">
    <property type="entry name" value="ADH-like_C"/>
</dbReference>
<dbReference type="PANTHER" id="PTHR43880">
    <property type="entry name" value="ALCOHOL DEHYDROGENASE"/>
    <property type="match status" value="1"/>
</dbReference>
<dbReference type="Pfam" id="PF00107">
    <property type="entry name" value="ADH_zinc_N"/>
    <property type="match status" value="1"/>
</dbReference>
<dbReference type="Pfam" id="PF08240">
    <property type="entry name" value="ADH_N"/>
    <property type="match status" value="1"/>
</dbReference>
<evidence type="ECO:0000256" key="3">
    <source>
        <dbReference type="ARBA" id="ARBA00022723"/>
    </source>
</evidence>
<dbReference type="InterPro" id="IPR020843">
    <property type="entry name" value="ER"/>
</dbReference>
<evidence type="ECO:0000256" key="7">
    <source>
        <dbReference type="RuleBase" id="RU361277"/>
    </source>
</evidence>
<dbReference type="PANTHER" id="PTHR43880:SF12">
    <property type="entry name" value="ALCOHOL DEHYDROGENASE CLASS-3"/>
    <property type="match status" value="1"/>
</dbReference>
<evidence type="ECO:0000256" key="6">
    <source>
        <dbReference type="ARBA" id="ARBA00023027"/>
    </source>
</evidence>
<evidence type="ECO:0000256" key="4">
    <source>
        <dbReference type="ARBA" id="ARBA00022833"/>
    </source>
</evidence>
<comment type="caution">
    <text evidence="9">The sequence shown here is derived from an EMBL/GenBank/DDBJ whole genome shotgun (WGS) entry which is preliminary data.</text>
</comment>
<sequence length="373" mass="38199">MMKDAAMARITGAVMRAPQELGLEPLDLAPLRHDEVLVRVLSAGICGTDLEILDGHLDLLPTPVVLGHEGAGVVEKVGAGVTGISAGDAVLMTVASCGRCAACVTGRPGYCEQHDPMNFSGGRADGSTAYTDANGFAVHSHFFYQSSWADYAVAHVSNVFPIPKGADPSVLGPFGCGVLTGAGAVLNVLDVQAGSSVAVFGMGAVGLSAIMAAKVAGAATIIAIARKPTQLARAAEAGATHLVDTNEIKDLGAAIQSITGKPGVGYSVEATGAPSVMRTSVDVLAETGHVALTGVAAGQTLELDPWNIIRGRTIHGTTLGDAPPGILLPRIVDLHLQGRFPIDKIETHYPLSDMDWAIADARSGKTAKAVLHP</sequence>
<evidence type="ECO:0000313" key="9">
    <source>
        <dbReference type="EMBL" id="TWG07600.1"/>
    </source>
</evidence>
<evidence type="ECO:0000313" key="10">
    <source>
        <dbReference type="Proteomes" id="UP000316184"/>
    </source>
</evidence>
<dbReference type="SUPFAM" id="SSF51735">
    <property type="entry name" value="NAD(P)-binding Rossmann-fold domains"/>
    <property type="match status" value="1"/>
</dbReference>
<evidence type="ECO:0000256" key="2">
    <source>
        <dbReference type="ARBA" id="ARBA00008072"/>
    </source>
</evidence>
<dbReference type="CDD" id="cd08278">
    <property type="entry name" value="benzyl_alcohol_DH"/>
    <property type="match status" value="1"/>
</dbReference>
<organism evidence="9 10">
    <name type="scientific">Saccharopolyspora dendranthemae</name>
    <dbReference type="NCBI Taxonomy" id="1181886"/>
    <lineage>
        <taxon>Bacteria</taxon>
        <taxon>Bacillati</taxon>
        <taxon>Actinomycetota</taxon>
        <taxon>Actinomycetes</taxon>
        <taxon>Pseudonocardiales</taxon>
        <taxon>Pseudonocardiaceae</taxon>
        <taxon>Saccharopolyspora</taxon>
    </lineage>
</organism>
<comment type="cofactor">
    <cofactor evidence="1 7">
        <name>Zn(2+)</name>
        <dbReference type="ChEBI" id="CHEBI:29105"/>
    </cofactor>
</comment>
<dbReference type="GO" id="GO:0008270">
    <property type="term" value="F:zinc ion binding"/>
    <property type="evidence" value="ECO:0007669"/>
    <property type="project" value="InterPro"/>
</dbReference>
<keyword evidence="4 7" id="KW-0862">Zinc</keyword>